<accession>A0A8S1SFK8</accession>
<dbReference type="AlphaFoldDB" id="A0A8S1SFK8"/>
<dbReference type="OMA" id="PKTCDVI"/>
<comment type="caution">
    <text evidence="1">The sequence shown here is derived from an EMBL/GenBank/DDBJ whole genome shotgun (WGS) entry which is preliminary data.</text>
</comment>
<dbReference type="EMBL" id="CAJJDP010000008">
    <property type="protein sequence ID" value="CAD8138079.1"/>
    <property type="molecule type" value="Genomic_DNA"/>
</dbReference>
<evidence type="ECO:0000313" key="2">
    <source>
        <dbReference type="Proteomes" id="UP000683925"/>
    </source>
</evidence>
<organism evidence="1 2">
    <name type="scientific">Paramecium octaurelia</name>
    <dbReference type="NCBI Taxonomy" id="43137"/>
    <lineage>
        <taxon>Eukaryota</taxon>
        <taxon>Sar</taxon>
        <taxon>Alveolata</taxon>
        <taxon>Ciliophora</taxon>
        <taxon>Intramacronucleata</taxon>
        <taxon>Oligohymenophorea</taxon>
        <taxon>Peniculida</taxon>
        <taxon>Parameciidae</taxon>
        <taxon>Paramecium</taxon>
    </lineage>
</organism>
<proteinExistence type="predicted"/>
<dbReference type="OrthoDB" id="308499at2759"/>
<gene>
    <name evidence="1" type="ORF">POCTA_138.1.T0090174</name>
</gene>
<dbReference type="Proteomes" id="UP000683925">
    <property type="component" value="Unassembled WGS sequence"/>
</dbReference>
<protein>
    <submittedName>
        <fullName evidence="1">Uncharacterized protein</fullName>
    </submittedName>
</protein>
<sequence length="353" mass="41752">MSDLIPEAQYRIPKINSSLLESREPNKNVLLNRTIQSKSQHNKKQQLIATSSHHSLPYTGTALQYSIGQGNQSKDNVSIQRTSQLNKITEQKDIQNDIININWFIHQKKKEQSVQNQYFLKEISRIRQHFKMKAKIRNKLQNERKSTTSSQDKYEKCWDETLKEMNEDPKTCDVIDDSSRKNNEEQFKRIKKPKHLKSQIFSKIREQEDQYFKAQSKSIIKLMKQRSLQIVDEVTAQIEQEQLLKREQQYQRSKEREEGKQEIIKSLSNKVQGKLLKLLQIKQSNPQLQQSKQANDVTNSFSRYNKRRSKSFNSVLPVLQDKGLLQIQNQIQNRRPLFNKQNVIENQNFSRLL</sequence>
<keyword evidence="2" id="KW-1185">Reference proteome</keyword>
<evidence type="ECO:0000313" key="1">
    <source>
        <dbReference type="EMBL" id="CAD8138079.1"/>
    </source>
</evidence>
<name>A0A8S1SFK8_PAROT</name>
<reference evidence="1" key="1">
    <citation type="submission" date="2021-01" db="EMBL/GenBank/DDBJ databases">
        <authorList>
            <consortium name="Genoscope - CEA"/>
            <person name="William W."/>
        </authorList>
    </citation>
    <scope>NUCLEOTIDE SEQUENCE</scope>
</reference>